<proteinExistence type="inferred from homology"/>
<dbReference type="OrthoDB" id="9788108at2"/>
<feature type="transmembrane region" description="Helical" evidence="7">
    <location>
        <begin position="65"/>
        <end position="87"/>
    </location>
</feature>
<dbReference type="InterPro" id="IPR000515">
    <property type="entry name" value="MetI-like"/>
</dbReference>
<feature type="domain" description="ABC transmembrane type-1" evidence="8">
    <location>
        <begin position="61"/>
        <end position="270"/>
    </location>
</feature>
<keyword evidence="6 7" id="KW-0472">Membrane</keyword>
<comment type="subcellular location">
    <subcellularLocation>
        <location evidence="1 7">Cell membrane</location>
        <topology evidence="1 7">Multi-pass membrane protein</topology>
    </subcellularLocation>
</comment>
<accession>A0A1Q9JIH1</accession>
<keyword evidence="2 7" id="KW-0813">Transport</keyword>
<reference evidence="9 10" key="1">
    <citation type="journal article" date="2016" name="Appl. Environ. Microbiol.">
        <title>Function and Phylogeny of Bacterial Butyryl Coenzyme A:Acetate Transferases and Their Diversity in the Proximal Colon of Swine.</title>
        <authorList>
            <person name="Trachsel J."/>
            <person name="Bayles D.O."/>
            <person name="Looft T."/>
            <person name="Levine U.Y."/>
            <person name="Allen H.K."/>
        </authorList>
    </citation>
    <scope>NUCLEOTIDE SEQUENCE [LARGE SCALE GENOMIC DNA]</scope>
    <source>
        <strain evidence="9 10">68-3-10</strain>
    </source>
</reference>
<dbReference type="CDD" id="cd06261">
    <property type="entry name" value="TM_PBP2"/>
    <property type="match status" value="1"/>
</dbReference>
<feature type="transmembrane region" description="Helical" evidence="7">
    <location>
        <begin position="252"/>
        <end position="270"/>
    </location>
</feature>
<feature type="transmembrane region" description="Helical" evidence="7">
    <location>
        <begin position="154"/>
        <end position="172"/>
    </location>
</feature>
<dbReference type="Proteomes" id="UP000187404">
    <property type="component" value="Unassembled WGS sequence"/>
</dbReference>
<dbReference type="InterPro" id="IPR035906">
    <property type="entry name" value="MetI-like_sf"/>
</dbReference>
<dbReference type="AlphaFoldDB" id="A0A1Q9JIH1"/>
<dbReference type="GO" id="GO:0005886">
    <property type="term" value="C:plasma membrane"/>
    <property type="evidence" value="ECO:0007669"/>
    <property type="project" value="UniProtKB-SubCell"/>
</dbReference>
<evidence type="ECO:0000256" key="1">
    <source>
        <dbReference type="ARBA" id="ARBA00004651"/>
    </source>
</evidence>
<sequence length="282" mass="31607">MLREFHPVKFILPSLAGVSLFLLVPYIDVLFRSFWRTSDGRFAGLDNYREVICNEAFRLAMKNTFLFDLVCIPLLLIGSLLIALFLFEGPRGAGVLKTGFLIPMAIPTASVVLMWRFLFDQQGILNGILTGSGHAAVHWMDSGIAFWILVGSYIWRNLGYNLILWLAALSTVPRSSTEAARLDAAGHLARLRYVILPHIRGASFVIIVLALLNSFKVFREAYLVAGDYPDSSIYMIQNLFNNWFLSLDTDKMAAGATIDSAILILLILLLQRTWEMRGETDA</sequence>
<keyword evidence="5 7" id="KW-1133">Transmembrane helix</keyword>
<feature type="transmembrane region" description="Helical" evidence="7">
    <location>
        <begin position="12"/>
        <end position="31"/>
    </location>
</feature>
<comment type="similarity">
    <text evidence="7">Belongs to the binding-protein-dependent transport system permease family.</text>
</comment>
<keyword evidence="4 7" id="KW-0812">Transmembrane</keyword>
<dbReference type="EMBL" id="MJIE01000001">
    <property type="protein sequence ID" value="OLR56006.1"/>
    <property type="molecule type" value="Genomic_DNA"/>
</dbReference>
<dbReference type="PROSITE" id="PS50928">
    <property type="entry name" value="ABC_TM1"/>
    <property type="match status" value="1"/>
</dbReference>
<evidence type="ECO:0000313" key="9">
    <source>
        <dbReference type="EMBL" id="OLR56006.1"/>
    </source>
</evidence>
<dbReference type="STRING" id="1261640.BHK98_07995"/>
<protein>
    <submittedName>
        <fullName evidence="9">Sugar ABC transporter permease</fullName>
    </submittedName>
</protein>
<dbReference type="GO" id="GO:0055085">
    <property type="term" value="P:transmembrane transport"/>
    <property type="evidence" value="ECO:0007669"/>
    <property type="project" value="InterPro"/>
</dbReference>
<dbReference type="PANTHER" id="PTHR43227:SF8">
    <property type="entry name" value="DIACETYLCHITOBIOSE UPTAKE SYSTEM PERMEASE PROTEIN DASB"/>
    <property type="match status" value="1"/>
</dbReference>
<evidence type="ECO:0000256" key="5">
    <source>
        <dbReference type="ARBA" id="ARBA00022989"/>
    </source>
</evidence>
<keyword evidence="3" id="KW-1003">Cell membrane</keyword>
<evidence type="ECO:0000256" key="4">
    <source>
        <dbReference type="ARBA" id="ARBA00022692"/>
    </source>
</evidence>
<evidence type="ECO:0000313" key="10">
    <source>
        <dbReference type="Proteomes" id="UP000187404"/>
    </source>
</evidence>
<evidence type="ECO:0000259" key="8">
    <source>
        <dbReference type="PROSITE" id="PS50928"/>
    </source>
</evidence>
<dbReference type="Gene3D" id="1.10.3720.10">
    <property type="entry name" value="MetI-like"/>
    <property type="match status" value="1"/>
</dbReference>
<evidence type="ECO:0000256" key="6">
    <source>
        <dbReference type="ARBA" id="ARBA00023136"/>
    </source>
</evidence>
<organism evidence="9 10">
    <name type="scientific">Hornefia porci</name>
    <dbReference type="NCBI Taxonomy" id="2652292"/>
    <lineage>
        <taxon>Bacteria</taxon>
        <taxon>Bacillati</taxon>
        <taxon>Bacillota</taxon>
        <taxon>Clostridia</taxon>
        <taxon>Peptostreptococcales</taxon>
        <taxon>Anaerovoracaceae</taxon>
        <taxon>Hornefia</taxon>
    </lineage>
</organism>
<dbReference type="PANTHER" id="PTHR43227">
    <property type="entry name" value="BLL4140 PROTEIN"/>
    <property type="match status" value="1"/>
</dbReference>
<evidence type="ECO:0000256" key="3">
    <source>
        <dbReference type="ARBA" id="ARBA00022475"/>
    </source>
</evidence>
<keyword evidence="10" id="KW-1185">Reference proteome</keyword>
<dbReference type="SUPFAM" id="SSF161098">
    <property type="entry name" value="MetI-like"/>
    <property type="match status" value="1"/>
</dbReference>
<gene>
    <name evidence="9" type="ORF">BHK98_07995</name>
</gene>
<dbReference type="RefSeq" id="WP_075713199.1">
    <property type="nucleotide sequence ID" value="NZ_MJIE01000001.1"/>
</dbReference>
<comment type="caution">
    <text evidence="9">The sequence shown here is derived from an EMBL/GenBank/DDBJ whole genome shotgun (WGS) entry which is preliminary data.</text>
</comment>
<dbReference type="InterPro" id="IPR050809">
    <property type="entry name" value="UgpAE/MalFG_permease"/>
</dbReference>
<dbReference type="Pfam" id="PF00528">
    <property type="entry name" value="BPD_transp_1"/>
    <property type="match status" value="1"/>
</dbReference>
<evidence type="ECO:0000256" key="2">
    <source>
        <dbReference type="ARBA" id="ARBA00022448"/>
    </source>
</evidence>
<feature type="transmembrane region" description="Helical" evidence="7">
    <location>
        <begin position="99"/>
        <end position="118"/>
    </location>
</feature>
<name>A0A1Q9JIH1_9FIRM</name>
<evidence type="ECO:0000256" key="7">
    <source>
        <dbReference type="RuleBase" id="RU363032"/>
    </source>
</evidence>
<feature type="transmembrane region" description="Helical" evidence="7">
    <location>
        <begin position="193"/>
        <end position="212"/>
    </location>
</feature>